<evidence type="ECO:0000256" key="1">
    <source>
        <dbReference type="ARBA" id="ARBA00022723"/>
    </source>
</evidence>
<dbReference type="SUPFAM" id="SSF57903">
    <property type="entry name" value="FYVE/PHD zinc finger"/>
    <property type="match status" value="1"/>
</dbReference>
<keyword evidence="8" id="KW-1185">Reference proteome</keyword>
<evidence type="ECO:0000259" key="6">
    <source>
        <dbReference type="SMART" id="SM00249"/>
    </source>
</evidence>
<proteinExistence type="predicted"/>
<dbReference type="PANTHER" id="PTHR46201">
    <property type="entry name" value="PHD FINGER PROTEIN MALE MEIOCYTE DEATH 1-RELATED"/>
    <property type="match status" value="1"/>
</dbReference>
<dbReference type="AlphaFoldDB" id="A0AAN8Z5Q5"/>
<organism evidence="7 8">
    <name type="scientific">Dillenia turbinata</name>
    <dbReference type="NCBI Taxonomy" id="194707"/>
    <lineage>
        <taxon>Eukaryota</taxon>
        <taxon>Viridiplantae</taxon>
        <taxon>Streptophyta</taxon>
        <taxon>Embryophyta</taxon>
        <taxon>Tracheophyta</taxon>
        <taxon>Spermatophyta</taxon>
        <taxon>Magnoliopsida</taxon>
        <taxon>eudicotyledons</taxon>
        <taxon>Gunneridae</taxon>
        <taxon>Pentapetalae</taxon>
        <taxon>Dilleniales</taxon>
        <taxon>Dilleniaceae</taxon>
        <taxon>Dillenia</taxon>
    </lineage>
</organism>
<dbReference type="InterPro" id="IPR019786">
    <property type="entry name" value="Zinc_finger_PHD-type_CS"/>
</dbReference>
<protein>
    <submittedName>
        <fullName evidence="7">Zinc finger, PHD-finger</fullName>
    </submittedName>
</protein>
<dbReference type="GO" id="GO:0008270">
    <property type="term" value="F:zinc ion binding"/>
    <property type="evidence" value="ECO:0007669"/>
    <property type="project" value="UniProtKB-KW"/>
</dbReference>
<feature type="domain" description="Zinc finger PHD-type" evidence="6">
    <location>
        <begin position="571"/>
        <end position="617"/>
    </location>
</feature>
<dbReference type="CDD" id="cd15556">
    <property type="entry name" value="PHD_MMD1_like"/>
    <property type="match status" value="1"/>
</dbReference>
<dbReference type="PROSITE" id="PS01359">
    <property type="entry name" value="ZF_PHD_1"/>
    <property type="match status" value="1"/>
</dbReference>
<dbReference type="InterPro" id="IPR058054">
    <property type="entry name" value="Znf_MS1-like"/>
</dbReference>
<evidence type="ECO:0000256" key="3">
    <source>
        <dbReference type="ARBA" id="ARBA00022833"/>
    </source>
</evidence>
<dbReference type="InterPro" id="IPR057765">
    <property type="entry name" value="MS1-like_ubiquitin"/>
</dbReference>
<dbReference type="InterPro" id="IPR059080">
    <property type="entry name" value="WHD_PTC1"/>
</dbReference>
<dbReference type="Pfam" id="PF00628">
    <property type="entry name" value="PHD"/>
    <property type="match status" value="1"/>
</dbReference>
<keyword evidence="1" id="KW-0479">Metal-binding</keyword>
<dbReference type="InterPro" id="IPR019787">
    <property type="entry name" value="Znf_PHD-finger"/>
</dbReference>
<dbReference type="Proteomes" id="UP001370490">
    <property type="component" value="Unassembled WGS sequence"/>
</dbReference>
<accession>A0AAN8Z5Q5</accession>
<name>A0AAN8Z5Q5_9MAGN</name>
<keyword evidence="4" id="KW-0805">Transcription regulation</keyword>
<evidence type="ECO:0000256" key="5">
    <source>
        <dbReference type="ARBA" id="ARBA00023163"/>
    </source>
</evidence>
<keyword evidence="3" id="KW-0862">Zinc</keyword>
<sequence length="627" mass="71947">MSSFELISCKKRKRGERTFRFKTFGEHGHPALFNGVFRRNVESLIEFGDMESNFCRGMTSWSFQLEVYRHPPLHIFLFVIVEPIEAAVYRSCKHCQYVGWGHHMKCNKKYHFVVPSKGTAAMIGADLSCPGNCGRAHITKDRSELVEIQGHALHGVFHSNGFGHLLCINGMEMGSDLTGHQIMELWDRLCIGLRARKVSLCDYSMKRSMDLRLIYGVAYGEPWFGKWGYRFGRGSYGANQSMYQKAIEAVQNITLCSLVNHFDNHNYHDVSLIVSRYQLLSDHSLVTLGDLFHFMMELKSHLPKETCIDSYGQGILVETTCRWSQKRVELATRVIVEALRKSEFRWVSRQEVRDAARAYIGDTGLLDFVLKSLGNHVVGNYLVRRSLNPVTKVLEYCLEDMSKHEGLVMNDWKVRPRHKITSTQLMKDISYLYKYIHQKPMAKATRIILDTKFFVKKYFGEHVEEIPTPKLYCSVLLKQNEGQKAAMLPYECVILEENATMERLKLEVEKCFKEVYWGMKSLVVESVAHLNSKGSDLVFSTVEPGSKLVFEGRISEGGDIYECGLKSCIVDCPCGAKDDDGERMISCDICEIWQHTRCIRIPSNEEIPHIFLCKRCEQDIVLFPSPP</sequence>
<evidence type="ECO:0000313" key="8">
    <source>
        <dbReference type="Proteomes" id="UP001370490"/>
    </source>
</evidence>
<dbReference type="EMBL" id="JBAMMX010000019">
    <property type="protein sequence ID" value="KAK6921573.1"/>
    <property type="molecule type" value="Genomic_DNA"/>
</dbReference>
<dbReference type="SMART" id="SM00249">
    <property type="entry name" value="PHD"/>
    <property type="match status" value="1"/>
</dbReference>
<evidence type="ECO:0000256" key="2">
    <source>
        <dbReference type="ARBA" id="ARBA00022771"/>
    </source>
</evidence>
<dbReference type="Pfam" id="PF25874">
    <property type="entry name" value="WHD_plant_repro"/>
    <property type="match status" value="1"/>
</dbReference>
<dbReference type="Gene3D" id="3.30.40.10">
    <property type="entry name" value="Zinc/RING finger domain, C3HC4 (zinc finger)"/>
    <property type="match status" value="1"/>
</dbReference>
<dbReference type="Pfam" id="PF25565">
    <property type="entry name" value="Ubiquitin_At1g33420"/>
    <property type="match status" value="1"/>
</dbReference>
<keyword evidence="2" id="KW-0863">Zinc-finger</keyword>
<dbReference type="InterPro" id="IPR011011">
    <property type="entry name" value="Znf_FYVE_PHD"/>
</dbReference>
<dbReference type="InterPro" id="IPR013083">
    <property type="entry name" value="Znf_RING/FYVE/PHD"/>
</dbReference>
<keyword evidence="5" id="KW-0804">Transcription</keyword>
<evidence type="ECO:0000256" key="4">
    <source>
        <dbReference type="ARBA" id="ARBA00023015"/>
    </source>
</evidence>
<dbReference type="InterPro" id="IPR001965">
    <property type="entry name" value="Znf_PHD"/>
</dbReference>
<gene>
    <name evidence="7" type="ORF">RJ641_012080</name>
</gene>
<reference evidence="7 8" key="1">
    <citation type="submission" date="2023-12" db="EMBL/GenBank/DDBJ databases">
        <title>A high-quality genome assembly for Dillenia turbinata (Dilleniales).</title>
        <authorList>
            <person name="Chanderbali A."/>
        </authorList>
    </citation>
    <scope>NUCLEOTIDE SEQUENCE [LARGE SCALE GENOMIC DNA]</scope>
    <source>
        <strain evidence="7">LSX21</strain>
        <tissue evidence="7">Leaf</tissue>
    </source>
</reference>
<dbReference type="PANTHER" id="PTHR46201:SF1">
    <property type="entry name" value="PHD FINGER PROTEIN MALE STERILITY 1"/>
    <property type="match status" value="1"/>
</dbReference>
<comment type="caution">
    <text evidence="7">The sequence shown here is derived from an EMBL/GenBank/DDBJ whole genome shotgun (WGS) entry which is preliminary data.</text>
</comment>
<evidence type="ECO:0000313" key="7">
    <source>
        <dbReference type="EMBL" id="KAK6921573.1"/>
    </source>
</evidence>